<comment type="caution">
    <text evidence="1">The sequence shown here is derived from an EMBL/GenBank/DDBJ whole genome shotgun (WGS) entry which is preliminary data.</text>
</comment>
<keyword evidence="2" id="KW-1185">Reference proteome</keyword>
<accession>A0ACB8M9R0</accession>
<dbReference type="Proteomes" id="UP000829398">
    <property type="component" value="Chromosome 3"/>
</dbReference>
<evidence type="ECO:0000313" key="2">
    <source>
        <dbReference type="Proteomes" id="UP000829398"/>
    </source>
</evidence>
<dbReference type="EMBL" id="CM039172">
    <property type="protein sequence ID" value="KAH9782519.1"/>
    <property type="molecule type" value="Genomic_DNA"/>
</dbReference>
<gene>
    <name evidence="1" type="ORF">KPL71_008937</name>
</gene>
<evidence type="ECO:0000313" key="1">
    <source>
        <dbReference type="EMBL" id="KAH9782519.1"/>
    </source>
</evidence>
<proteinExistence type="predicted"/>
<reference evidence="2" key="1">
    <citation type="journal article" date="2023" name="Hortic. Res.">
        <title>A chromosome-level phased genome enabling allele-level studies in sweet orange: a case study on citrus Huanglongbing tolerance.</title>
        <authorList>
            <person name="Wu B."/>
            <person name="Yu Q."/>
            <person name="Deng Z."/>
            <person name="Duan Y."/>
            <person name="Luo F."/>
            <person name="Gmitter F. Jr."/>
        </authorList>
    </citation>
    <scope>NUCLEOTIDE SEQUENCE [LARGE SCALE GENOMIC DNA]</scope>
    <source>
        <strain evidence="2">cv. Valencia</strain>
    </source>
</reference>
<name>A0ACB8M9R0_CITSI</name>
<protein>
    <submittedName>
        <fullName evidence="1">GPI-anchored adhesin-like protein</fullName>
    </submittedName>
</protein>
<sequence>MTKKARHISEDAPEKKENLEDWFSRFPDDILIHIISGLTLKEAARTSVLSSRWKYLWTFTTSLDFDKKVKYMSFPPDYQQSKYISWVNKVLELHRGSRINQFRICFRLDAKHKCNITNWVNTAIAKNVRNFELDLSPGTYDNYYEIPQECYKNLQSGCGLSGIKSLRSLTLCAVNVTGEVVEFFIHNCPLLENLRITQSPDLLSLKVVGSSIPLKCLDIQFCYSIKEIEISAPNLLSFKYIGQDINLHVGSLPQLVDVVFHVTPMVQKMHCIGSIVSYLPQLKTLELDGCNEVFAQFSQREFPKLMNLNISFTAANQETLLGLSFIMKACPFLEKLVLQDYRWAGLDFMGRLGIVNLIVFHDHEMNPPSKISSSSSLKSTKSLNRNCSKKIEQRTKKQQLCSRNPLKNLNTTIINNSSGNNNSCSTSTSSIEAPKGCLRFFLSHSSSSNSKTPLIDRPVKIKTLAKTTPKSAPNLSKPSRRSILQKPSLGKGEKVKKDSTFLYQLQSGKKSSSRNVSKCKISLILDTGGSPVNKVTSGPDVRFCDGNVVDLTPLSKIATESGLDCAVDKKVIVGVDVVDVEKLSNGSGSRNRTPPIQASVSPELHAQSDLSVTATSRTPACYGAGHVVSGITDKRKCRPRGLLIVGDNNMLDFGSAKAADSFEEREGNNKENIVGVVDNSRRVSIVPLPAEACMHWLLSPCSKEDYEQKENTENGSRQFQIHSPSSSLFNDEISLDLCNKNSNRRVSIITRRGSNSLCSPCGVPEFQGISDTFHENLVISSSPNRTPICKAADLEAENKGRYDFNAENSPFSTDTFGSGNVIQTPQSDSSPDRPAGLSWLKTEACQNHQFNSESDLLTECIHMASLSSKGYESIWDPTSSSFQFDCVMTPSNSVDLSQYQKVLDDRDSWTSTSTVGYVSQSQMRISWREGLMSRIFEMDEFDSCRYLSDEEEDVGGCDNDLLKPCQNPDVNADERNYEILKNDFGSTEDVDTKTGVKGKGEERVPSQITCSCAESISTDGGGLAASGDSDWTLCYKNHLFQV</sequence>
<organism evidence="1 2">
    <name type="scientific">Citrus sinensis</name>
    <name type="common">Sweet orange</name>
    <name type="synonym">Citrus aurantium var. sinensis</name>
    <dbReference type="NCBI Taxonomy" id="2711"/>
    <lineage>
        <taxon>Eukaryota</taxon>
        <taxon>Viridiplantae</taxon>
        <taxon>Streptophyta</taxon>
        <taxon>Embryophyta</taxon>
        <taxon>Tracheophyta</taxon>
        <taxon>Spermatophyta</taxon>
        <taxon>Magnoliopsida</taxon>
        <taxon>eudicotyledons</taxon>
        <taxon>Gunneridae</taxon>
        <taxon>Pentapetalae</taxon>
        <taxon>rosids</taxon>
        <taxon>malvids</taxon>
        <taxon>Sapindales</taxon>
        <taxon>Rutaceae</taxon>
        <taxon>Aurantioideae</taxon>
        <taxon>Citrus</taxon>
    </lineage>
</organism>